<evidence type="ECO:0000313" key="2">
    <source>
        <dbReference type="RefSeq" id="XP_073783819.1"/>
    </source>
</evidence>
<keyword evidence="1" id="KW-1185">Reference proteome</keyword>
<sequence length="409" mass="45905">MARRIDSKAVGNNWNVSGQENADGSDESGNEVGDMEVVCGNYEKWDMVKNNKRKKKRRNKSDESDSDRCSALEETVTVEYKGYVKRQAVFACHTCVQEGMEPAGVCLACVNSCHDGHRISELYTKRSFRCDCGNEKFPGFSCRLHANKDGRNVKNSYNHNYSGRYCSCDRPYPDTDDQVNDEMVQCVVCEDWFHEKHLQAPPLCCDSLTEMVCVGCMKRVPFLWTYAAHFSVSAVNSAVSSRETTAASVCCQQEAAAASADAGVCAASPLCSGSGVCVFTKLKDTETHTDQHGSVFWPYDWRSKLCTCTDCKRMYVASGVQFLLDESDTVLAYEDRAKTEALRSGGGVLSCLNTLTHQQQLDTLYRLNEMKQELCEFLQQCSEQSQQLTPEGLQEFLEGLRDRKRRRLD</sequence>
<protein>
    <submittedName>
        <fullName evidence="2">E3 ubiquitin-protein ligase UBR7 isoform X1</fullName>
    </submittedName>
</protein>
<gene>
    <name evidence="2" type="primary">LOC100329344</name>
</gene>
<dbReference type="RefSeq" id="XP_073783819.1">
    <property type="nucleotide sequence ID" value="XM_073927718.1"/>
</dbReference>
<accession>A0AC58HPB6</accession>
<evidence type="ECO:0000313" key="1">
    <source>
        <dbReference type="Proteomes" id="UP000000437"/>
    </source>
</evidence>
<proteinExistence type="predicted"/>
<reference evidence="2" key="1">
    <citation type="submission" date="2025-08" db="UniProtKB">
        <authorList>
            <consortium name="RefSeq"/>
        </authorList>
    </citation>
    <scope>IDENTIFICATION</scope>
    <source>
        <strain evidence="2">Tuebingen</strain>
        <tissue evidence="2">Fibroblasts and whole tissue</tissue>
    </source>
</reference>
<name>A0AC58HPB6_DANRE</name>
<dbReference type="Proteomes" id="UP000000437">
    <property type="component" value="Chromosome 17"/>
</dbReference>
<organism evidence="1 2">
    <name type="scientific">Danio rerio</name>
    <name type="common">Zebrafish</name>
    <name type="synonym">Brachydanio rerio</name>
    <dbReference type="NCBI Taxonomy" id="7955"/>
    <lineage>
        <taxon>Eukaryota</taxon>
        <taxon>Metazoa</taxon>
        <taxon>Chordata</taxon>
        <taxon>Craniata</taxon>
        <taxon>Vertebrata</taxon>
        <taxon>Euteleostomi</taxon>
        <taxon>Actinopterygii</taxon>
        <taxon>Neopterygii</taxon>
        <taxon>Teleostei</taxon>
        <taxon>Ostariophysi</taxon>
        <taxon>Cypriniformes</taxon>
        <taxon>Danionidae</taxon>
        <taxon>Danioninae</taxon>
        <taxon>Danio</taxon>
    </lineage>
</organism>